<evidence type="ECO:0000313" key="4">
    <source>
        <dbReference type="Proteomes" id="UP001054857"/>
    </source>
</evidence>
<dbReference type="GO" id="GO:0004674">
    <property type="term" value="F:protein serine/threonine kinase activity"/>
    <property type="evidence" value="ECO:0007669"/>
    <property type="project" value="TreeGrafter"/>
</dbReference>
<dbReference type="GO" id="GO:0005524">
    <property type="term" value="F:ATP binding"/>
    <property type="evidence" value="ECO:0007669"/>
    <property type="project" value="InterPro"/>
</dbReference>
<protein>
    <recommendedName>
        <fullName evidence="2">Protein kinase domain-containing protein</fullName>
    </recommendedName>
</protein>
<dbReference type="SUPFAM" id="SSF56112">
    <property type="entry name" value="Protein kinase-like (PK-like)"/>
    <property type="match status" value="1"/>
</dbReference>
<dbReference type="InterPro" id="IPR051681">
    <property type="entry name" value="Ser/Thr_Kinases-Pseudokinases"/>
</dbReference>
<dbReference type="EMBL" id="BMAR01000003">
    <property type="protein sequence ID" value="GFR42526.1"/>
    <property type="molecule type" value="Genomic_DNA"/>
</dbReference>
<dbReference type="Pfam" id="PF07714">
    <property type="entry name" value="PK_Tyr_Ser-Thr"/>
    <property type="match status" value="1"/>
</dbReference>
<feature type="region of interest" description="Disordered" evidence="1">
    <location>
        <begin position="353"/>
        <end position="397"/>
    </location>
</feature>
<feature type="compositionally biased region" description="Low complexity" evidence="1">
    <location>
        <begin position="198"/>
        <end position="212"/>
    </location>
</feature>
<evidence type="ECO:0000313" key="3">
    <source>
        <dbReference type="EMBL" id="GFR42526.1"/>
    </source>
</evidence>
<keyword evidence="4" id="KW-1185">Reference proteome</keyword>
<reference evidence="3 4" key="1">
    <citation type="journal article" date="2021" name="Sci. Rep.">
        <title>Genome sequencing of the multicellular alga Astrephomene provides insights into convergent evolution of germ-soma differentiation.</title>
        <authorList>
            <person name="Yamashita S."/>
            <person name="Yamamoto K."/>
            <person name="Matsuzaki R."/>
            <person name="Suzuki S."/>
            <person name="Yamaguchi H."/>
            <person name="Hirooka S."/>
            <person name="Minakuchi Y."/>
            <person name="Miyagishima S."/>
            <person name="Kawachi M."/>
            <person name="Toyoda A."/>
            <person name="Nozaki H."/>
        </authorList>
    </citation>
    <scope>NUCLEOTIDE SEQUENCE [LARGE SCALE GENOMIC DNA]</scope>
    <source>
        <strain evidence="3 4">NIES-4017</strain>
    </source>
</reference>
<dbReference type="PROSITE" id="PS50011">
    <property type="entry name" value="PROTEIN_KINASE_DOM"/>
    <property type="match status" value="1"/>
</dbReference>
<evidence type="ECO:0000256" key="1">
    <source>
        <dbReference type="SAM" id="MobiDB-lite"/>
    </source>
</evidence>
<name>A0AAD3DMG3_9CHLO</name>
<sequence>MCFVSCFTPRRCDDARHATPYPQPETPYVDGAVGGASGTEPLARGAANQLLQSQAVKSYPERGASTVVSLRTRPSPDSTMANDALMSTSGSLATVHTAVTGNCALVKGVGINQLIAASTQQLSPAPPSVLAHPAPSLANSSQTAPYRNWVSISIDTVDMTGNAEVPKTAGPIIGSAAPAGAAPARCQSLPLELTTPPAAAAPSQQARPAAPAYRLRKPSSTMLLERGDVSSTLPPQPQPPVGAMLDLSRVRDHVTELRPLYIRPGAALLLGKATASGEPLVARFERGRPDMLLAPPLLHALQHRRPPHHANVLSMLGVYTVQLSPPRQLRLPNNAPPALPALAPIAIPSAPAAASTEGASREVVGGCDDGNDDEGGARSNGAEEGGMDGEGESEAPGTWSACEDLLTATLALQQAGSGGARSSAAGGGCARTAAGGDLPGAPVVLSTAGVHGGSAAAAAGMTATCSARLRRAMQSPQVLLRDVVGHLREGGGAQPMVGENMNEKCSNQMGEGGLGRRASAGGEGAGSCNCGGHGVEEAAVDACDGSGFNSAREGRCQEEEGEVAGGGAGGGGCVGGSGSSCGGAAALATLCLSELCSGGNLFDEARRGAFKCLLQELYDRASHAAIIVSDADLFCRVERFIATAREVAQGLRYLHSEYGIAHGDLVSRNVLLQRHTSEDDPWVTRGYSAKLAGYGRLEMLPTTPTQPAPPSSSWNKDRDSGGGGTGATAATAGGSSGEVASSCLQQLSATSLARVNTVHVGLWRDVHSLAPERLLDPHAPPTCQADVYSYGTVLYEMAMGEAPWADMTPACVAVGAATGDFRIRCRQPLAAPSIAALIEWCTSPRPQERPSLQQVLGALAALEAEVGEGRKNTQCVE</sequence>
<gene>
    <name evidence="3" type="ORF">Agub_g3426</name>
</gene>
<dbReference type="Gene3D" id="1.10.510.10">
    <property type="entry name" value="Transferase(Phosphotransferase) domain 1"/>
    <property type="match status" value="1"/>
</dbReference>
<dbReference type="InterPro" id="IPR000719">
    <property type="entry name" value="Prot_kinase_dom"/>
</dbReference>
<organism evidence="3 4">
    <name type="scientific">Astrephomene gubernaculifera</name>
    <dbReference type="NCBI Taxonomy" id="47775"/>
    <lineage>
        <taxon>Eukaryota</taxon>
        <taxon>Viridiplantae</taxon>
        <taxon>Chlorophyta</taxon>
        <taxon>core chlorophytes</taxon>
        <taxon>Chlorophyceae</taxon>
        <taxon>CS clade</taxon>
        <taxon>Chlamydomonadales</taxon>
        <taxon>Astrephomenaceae</taxon>
        <taxon>Astrephomene</taxon>
    </lineage>
</organism>
<evidence type="ECO:0000259" key="2">
    <source>
        <dbReference type="PROSITE" id="PS50011"/>
    </source>
</evidence>
<dbReference type="AlphaFoldDB" id="A0AAD3DMG3"/>
<dbReference type="Proteomes" id="UP001054857">
    <property type="component" value="Unassembled WGS sequence"/>
</dbReference>
<feature type="region of interest" description="Disordered" evidence="1">
    <location>
        <begin position="699"/>
        <end position="733"/>
    </location>
</feature>
<dbReference type="PANTHER" id="PTHR44329">
    <property type="entry name" value="SERINE/THREONINE-PROTEIN KINASE TNNI3K-RELATED"/>
    <property type="match status" value="1"/>
</dbReference>
<proteinExistence type="predicted"/>
<dbReference type="InterPro" id="IPR001245">
    <property type="entry name" value="Ser-Thr/Tyr_kinase_cat_dom"/>
</dbReference>
<accession>A0AAD3DMG3</accession>
<comment type="caution">
    <text evidence="3">The sequence shown here is derived from an EMBL/GenBank/DDBJ whole genome shotgun (WGS) entry which is preliminary data.</text>
</comment>
<dbReference type="InterPro" id="IPR011009">
    <property type="entry name" value="Kinase-like_dom_sf"/>
</dbReference>
<feature type="domain" description="Protein kinase" evidence="2">
    <location>
        <begin position="503"/>
        <end position="862"/>
    </location>
</feature>
<feature type="region of interest" description="Disordered" evidence="1">
    <location>
        <begin position="198"/>
        <end position="217"/>
    </location>
</feature>